<dbReference type="InterPro" id="IPR009056">
    <property type="entry name" value="Cyt_c-like_dom"/>
</dbReference>
<dbReference type="EMBL" id="UOFT01000076">
    <property type="protein sequence ID" value="VAW99133.1"/>
    <property type="molecule type" value="Genomic_DNA"/>
</dbReference>
<evidence type="ECO:0000313" key="5">
    <source>
        <dbReference type="EMBL" id="VAW99133.1"/>
    </source>
</evidence>
<dbReference type="SUPFAM" id="SSF46626">
    <property type="entry name" value="Cytochrome c"/>
    <property type="match status" value="1"/>
</dbReference>
<dbReference type="Pfam" id="PF13442">
    <property type="entry name" value="Cytochrome_CBB3"/>
    <property type="match status" value="1"/>
</dbReference>
<dbReference type="GO" id="GO:0009055">
    <property type="term" value="F:electron transfer activity"/>
    <property type="evidence" value="ECO:0007669"/>
    <property type="project" value="InterPro"/>
</dbReference>
<feature type="domain" description="Cytochrome c" evidence="4">
    <location>
        <begin position="9"/>
        <end position="99"/>
    </location>
</feature>
<evidence type="ECO:0000256" key="1">
    <source>
        <dbReference type="ARBA" id="ARBA00022617"/>
    </source>
</evidence>
<evidence type="ECO:0000256" key="3">
    <source>
        <dbReference type="ARBA" id="ARBA00023004"/>
    </source>
</evidence>
<evidence type="ECO:0000259" key="4">
    <source>
        <dbReference type="PROSITE" id="PS51007"/>
    </source>
</evidence>
<protein>
    <submittedName>
        <fullName evidence="5">Cytochrome c55X NirC</fullName>
    </submittedName>
</protein>
<dbReference type="Gene3D" id="1.10.760.10">
    <property type="entry name" value="Cytochrome c-like domain"/>
    <property type="match status" value="1"/>
</dbReference>
<dbReference type="AlphaFoldDB" id="A0A3B1AGX1"/>
<dbReference type="PROSITE" id="PS51007">
    <property type="entry name" value="CYTC"/>
    <property type="match status" value="1"/>
</dbReference>
<keyword evidence="2" id="KW-0479">Metal-binding</keyword>
<keyword evidence="3" id="KW-0408">Iron</keyword>
<dbReference type="GO" id="GO:0020037">
    <property type="term" value="F:heme binding"/>
    <property type="evidence" value="ECO:0007669"/>
    <property type="project" value="InterPro"/>
</dbReference>
<proteinExistence type="predicted"/>
<evidence type="ECO:0000256" key="2">
    <source>
        <dbReference type="ARBA" id="ARBA00022723"/>
    </source>
</evidence>
<name>A0A3B1AGX1_9ZZZZ</name>
<reference evidence="5" key="1">
    <citation type="submission" date="2018-06" db="EMBL/GenBank/DDBJ databases">
        <authorList>
            <person name="Zhirakovskaya E."/>
        </authorList>
    </citation>
    <scope>NUCLEOTIDE SEQUENCE</scope>
</reference>
<dbReference type="GO" id="GO:0046872">
    <property type="term" value="F:metal ion binding"/>
    <property type="evidence" value="ECO:0007669"/>
    <property type="project" value="UniProtKB-KW"/>
</dbReference>
<dbReference type="InterPro" id="IPR036909">
    <property type="entry name" value="Cyt_c-like_dom_sf"/>
</dbReference>
<gene>
    <name evidence="5" type="ORF">MNBD_GAMMA23-1466</name>
</gene>
<keyword evidence="1" id="KW-0349">Heme</keyword>
<sequence length="101" mass="11117">MILIYFSPGYAAEGTGNISAQRQAELHNLLIQDCGSCHGMTMKGGLGPALTIDALKNKPRKIIEVTISLGRPGTPMPPWNRILTKEEIRWIVDKLYAGVRL</sequence>
<organism evidence="5">
    <name type="scientific">hydrothermal vent metagenome</name>
    <dbReference type="NCBI Taxonomy" id="652676"/>
    <lineage>
        <taxon>unclassified sequences</taxon>
        <taxon>metagenomes</taxon>
        <taxon>ecological metagenomes</taxon>
    </lineage>
</organism>
<accession>A0A3B1AGX1</accession>